<keyword evidence="3 5" id="KW-0472">Membrane</keyword>
<comment type="subcellular location">
    <subcellularLocation>
        <location evidence="1">Cell membrane</location>
    </subcellularLocation>
</comment>
<name>A0A2U8E063_9BACT</name>
<evidence type="ECO:0000259" key="6">
    <source>
        <dbReference type="Pfam" id="PF13145"/>
    </source>
</evidence>
<feature type="domain" description="PpiC" evidence="6">
    <location>
        <begin position="253"/>
        <end position="409"/>
    </location>
</feature>
<dbReference type="GO" id="GO:0003755">
    <property type="term" value="F:peptidyl-prolyl cis-trans isomerase activity"/>
    <property type="evidence" value="ECO:0007669"/>
    <property type="project" value="InterPro"/>
</dbReference>
<accession>A0A2U8E063</accession>
<dbReference type="RefSeq" id="WP_108824043.1">
    <property type="nucleotide sequence ID" value="NZ_CP023004.1"/>
</dbReference>
<keyword evidence="2" id="KW-1003">Cell membrane</keyword>
<dbReference type="PANTHER" id="PTHR47529:SF1">
    <property type="entry name" value="PERIPLASMIC CHAPERONE PPID"/>
    <property type="match status" value="1"/>
</dbReference>
<dbReference type="InterPro" id="IPR000297">
    <property type="entry name" value="PPIase_PpiC"/>
</dbReference>
<feature type="transmembrane region" description="Helical" evidence="5">
    <location>
        <begin position="12"/>
        <end position="31"/>
    </location>
</feature>
<organism evidence="7 8">
    <name type="scientific">Ereboglobus luteus</name>
    <dbReference type="NCBI Taxonomy" id="1796921"/>
    <lineage>
        <taxon>Bacteria</taxon>
        <taxon>Pseudomonadati</taxon>
        <taxon>Verrucomicrobiota</taxon>
        <taxon>Opitutia</taxon>
        <taxon>Opitutales</taxon>
        <taxon>Opitutaceae</taxon>
        <taxon>Ereboglobus</taxon>
    </lineage>
</organism>
<protein>
    <recommendedName>
        <fullName evidence="6">PpiC domain-containing protein</fullName>
    </recommendedName>
</protein>
<evidence type="ECO:0000256" key="1">
    <source>
        <dbReference type="ARBA" id="ARBA00004236"/>
    </source>
</evidence>
<proteinExistence type="predicted"/>
<keyword evidence="5" id="KW-1133">Transmembrane helix</keyword>
<dbReference type="InterPro" id="IPR052029">
    <property type="entry name" value="PpiD_chaperone"/>
</dbReference>
<dbReference type="PANTHER" id="PTHR47529">
    <property type="entry name" value="PEPTIDYL-PROLYL CIS-TRANS ISOMERASE D"/>
    <property type="match status" value="1"/>
</dbReference>
<sequence length="563" mass="62336">MITWIQKTFQQHFRIIFFVLLAGVIISFVFITNTAGGFGRSEYKAPKRPFFDLDLSNEQDYSRIMRDGSLSATLLYARRGIDVTQYSYERYAMLHTANQLNVPQATDAELKAYIQSIPIFMAQRSEGDAPRFDADTYNIIRKDPRHLGVSATPADFARVLAEDARIAATSRLIAGPGYVLPSEVQQVLKQFDSTWTLQTATIARDSFKTTITPSDLELTTYFEANRARYTISPRVRVSYAEIAATHFMAGISPTEAEIRAHYDANPARFPKPAAAPESMALPAESTPDNDYAQVKPQVELSLRQQLAIDAAYKAASNLADKLYADKITPDSPDFARILIQNNATINSVPDFSEDEPPARFGNSRYAIAREAFSLSAENRVSHAINTNNGAVILFWQTTIPSREPGFEEVSVKVSEDYIAQENQRQFVALGQKLKTRIQDAIAAGSSFEAAATKAATAEGVTVSAKSIPAFTLRTATYETIDGNIVAALEHLKQGEVSDMSIVSRDGRFVYAQSCELPDLTEGNPNYALFASQIANRKAMEYAGQYRRNLANAERAKTDPTTNR</sequence>
<evidence type="ECO:0000256" key="4">
    <source>
        <dbReference type="ARBA" id="ARBA00023186"/>
    </source>
</evidence>
<dbReference type="OrthoDB" id="183505at2"/>
<dbReference type="KEGG" id="elut:CKA38_02235"/>
<dbReference type="Proteomes" id="UP000244896">
    <property type="component" value="Chromosome"/>
</dbReference>
<keyword evidence="8" id="KW-1185">Reference proteome</keyword>
<evidence type="ECO:0000313" key="7">
    <source>
        <dbReference type="EMBL" id="AWI08238.1"/>
    </source>
</evidence>
<dbReference type="GO" id="GO:0005886">
    <property type="term" value="C:plasma membrane"/>
    <property type="evidence" value="ECO:0007669"/>
    <property type="project" value="UniProtKB-SubCell"/>
</dbReference>
<keyword evidence="5" id="KW-0812">Transmembrane</keyword>
<evidence type="ECO:0000256" key="2">
    <source>
        <dbReference type="ARBA" id="ARBA00022475"/>
    </source>
</evidence>
<dbReference type="EMBL" id="CP023004">
    <property type="protein sequence ID" value="AWI08238.1"/>
    <property type="molecule type" value="Genomic_DNA"/>
</dbReference>
<gene>
    <name evidence="7" type="ORF">CKA38_02235</name>
</gene>
<evidence type="ECO:0000313" key="8">
    <source>
        <dbReference type="Proteomes" id="UP000244896"/>
    </source>
</evidence>
<evidence type="ECO:0000256" key="3">
    <source>
        <dbReference type="ARBA" id="ARBA00023136"/>
    </source>
</evidence>
<reference evidence="7 8" key="1">
    <citation type="journal article" date="2018" name="Syst. Appl. Microbiol.">
        <title>Ereboglobus luteus gen. nov. sp. nov. from cockroach guts, and new insights into the oxygen relationship of the genera Opitutus and Didymococcus (Verrucomicrobia: Opitutaceae).</title>
        <authorList>
            <person name="Tegtmeier D."/>
            <person name="Belitz A."/>
            <person name="Radek R."/>
            <person name="Heimerl T."/>
            <person name="Brune A."/>
        </authorList>
    </citation>
    <scope>NUCLEOTIDE SEQUENCE [LARGE SCALE GENOMIC DNA]</scope>
    <source>
        <strain evidence="7 8">Ho45</strain>
    </source>
</reference>
<dbReference type="AlphaFoldDB" id="A0A2U8E063"/>
<evidence type="ECO:0000256" key="5">
    <source>
        <dbReference type="SAM" id="Phobius"/>
    </source>
</evidence>
<dbReference type="Pfam" id="PF13145">
    <property type="entry name" value="Rotamase_2"/>
    <property type="match status" value="1"/>
</dbReference>
<keyword evidence="4" id="KW-0143">Chaperone</keyword>